<dbReference type="Gene3D" id="1.25.40.10">
    <property type="entry name" value="Tetratricopeptide repeat domain"/>
    <property type="match status" value="2"/>
</dbReference>
<evidence type="ECO:0000313" key="2">
    <source>
        <dbReference type="EMBL" id="MBK8571528.1"/>
    </source>
</evidence>
<dbReference type="AlphaFoldDB" id="A0A936EZR7"/>
<gene>
    <name evidence="2" type="ORF">IPN91_02580</name>
</gene>
<evidence type="ECO:0008006" key="4">
    <source>
        <dbReference type="Google" id="ProtNLM"/>
    </source>
</evidence>
<dbReference type="Pfam" id="PF13174">
    <property type="entry name" value="TPR_6"/>
    <property type="match status" value="1"/>
</dbReference>
<proteinExistence type="predicted"/>
<dbReference type="InterPro" id="IPR019734">
    <property type="entry name" value="TPR_rpt"/>
</dbReference>
<protein>
    <recommendedName>
        <fullName evidence="4">Tetratricopeptide repeat protein</fullName>
    </recommendedName>
</protein>
<reference evidence="2 3" key="1">
    <citation type="submission" date="2020-10" db="EMBL/GenBank/DDBJ databases">
        <title>Connecting structure to function with the recovery of over 1000 high-quality activated sludge metagenome-assembled genomes encoding full-length rRNA genes using long-read sequencing.</title>
        <authorList>
            <person name="Singleton C.M."/>
            <person name="Petriglieri F."/>
            <person name="Kristensen J.M."/>
            <person name="Kirkegaard R.H."/>
            <person name="Michaelsen T.Y."/>
            <person name="Andersen M.H."/>
            <person name="Karst S.M."/>
            <person name="Dueholm M.S."/>
            <person name="Nielsen P.H."/>
            <person name="Albertsen M."/>
        </authorList>
    </citation>
    <scope>NUCLEOTIDE SEQUENCE [LARGE SCALE GENOMIC DNA]</scope>
    <source>
        <strain evidence="2">OdNE_18-Q3-R46-58_MAXAC.008</strain>
    </source>
</reference>
<feature type="signal peptide" evidence="1">
    <location>
        <begin position="1"/>
        <end position="23"/>
    </location>
</feature>
<feature type="chain" id="PRO_5037864371" description="Tetratricopeptide repeat protein" evidence="1">
    <location>
        <begin position="24"/>
        <end position="600"/>
    </location>
</feature>
<dbReference type="SUPFAM" id="SSF48452">
    <property type="entry name" value="TPR-like"/>
    <property type="match status" value="1"/>
</dbReference>
<organism evidence="2 3">
    <name type="scientific">Candidatus Geothrix odensensis</name>
    <dbReference type="NCBI Taxonomy" id="2954440"/>
    <lineage>
        <taxon>Bacteria</taxon>
        <taxon>Pseudomonadati</taxon>
        <taxon>Acidobacteriota</taxon>
        <taxon>Holophagae</taxon>
        <taxon>Holophagales</taxon>
        <taxon>Holophagaceae</taxon>
        <taxon>Geothrix</taxon>
    </lineage>
</organism>
<comment type="caution">
    <text evidence="2">The sequence shown here is derived from an EMBL/GenBank/DDBJ whole genome shotgun (WGS) entry which is preliminary data.</text>
</comment>
<evidence type="ECO:0000313" key="3">
    <source>
        <dbReference type="Proteomes" id="UP000709959"/>
    </source>
</evidence>
<accession>A0A936EZR7</accession>
<dbReference type="EMBL" id="JADKCH010000001">
    <property type="protein sequence ID" value="MBK8571528.1"/>
    <property type="molecule type" value="Genomic_DNA"/>
</dbReference>
<name>A0A936EZR7_9BACT</name>
<dbReference type="InterPro" id="IPR011990">
    <property type="entry name" value="TPR-like_helical_dom_sf"/>
</dbReference>
<dbReference type="Proteomes" id="UP000709959">
    <property type="component" value="Unassembled WGS sequence"/>
</dbReference>
<keyword evidence="1" id="KW-0732">Signal</keyword>
<sequence length="600" mass="65322">MNILGGRAGWIFLLVALPLPAQHASPAKAEAHPPAAKASTGRMTDADAAELAKGALNAENPTSIRAALSRLRAHTFKSSKVPERELVLYAQGVLEARLGNLSGATVALKKLERQWPKSPFMGEAHTILAEDALAHRRYKEAEGRLHQALAADIPSELKRRPQELLIWALVEQERPQEALPIVQSLRPLEGREKPSERGLAAIVDVLCAAGEREQAAGVRKDFQNLYPKSELLPRVDLVWGRLLGRAGEAQEAAQVFRKLIKDYPSTTQADDARLALANLLTDGSLPDAKDLPSAEALLAEVRKGGKGLPKRTAQVVELRLLIGKLLWEDALNLVDRMDPATRETMPEVKKLWGEAWNAWVGQRLEKGYPGELLARLKAGAFAALEPASRKGLVELLAAQGLLDLIPRLLPEAPAAERAGLRKAALAKVQPEAQAQAVLRLLPPKGDTPDEALQRARAEGALEHWAPLRVALGRAKPGPERIAGVLRLLQRPVLAPETAAQRLQEAEGWLKRASEKPDVREPLAILVADLRFQQGDARGALALYPAKPVAPDQRGWVALMRAQALVRLGQRDQAKGLIKEAREEQGFKGQRDALARSLGAY</sequence>
<evidence type="ECO:0000256" key="1">
    <source>
        <dbReference type="SAM" id="SignalP"/>
    </source>
</evidence>